<keyword evidence="5" id="KW-1185">Reference proteome</keyword>
<proteinExistence type="predicted"/>
<keyword evidence="1" id="KW-0677">Repeat</keyword>
<feature type="region of interest" description="Disordered" evidence="2">
    <location>
        <begin position="1"/>
        <end position="22"/>
    </location>
</feature>
<feature type="domain" description="Nephrocystin 3-like N-terminal" evidence="3">
    <location>
        <begin position="102"/>
        <end position="273"/>
    </location>
</feature>
<dbReference type="Proteomes" id="UP001437256">
    <property type="component" value="Unassembled WGS sequence"/>
</dbReference>
<accession>A0ABR3AAI9</accession>
<organism evidence="4 5">
    <name type="scientific">Marasmius tenuissimus</name>
    <dbReference type="NCBI Taxonomy" id="585030"/>
    <lineage>
        <taxon>Eukaryota</taxon>
        <taxon>Fungi</taxon>
        <taxon>Dikarya</taxon>
        <taxon>Basidiomycota</taxon>
        <taxon>Agaricomycotina</taxon>
        <taxon>Agaricomycetes</taxon>
        <taxon>Agaricomycetidae</taxon>
        <taxon>Agaricales</taxon>
        <taxon>Marasmiineae</taxon>
        <taxon>Marasmiaceae</taxon>
        <taxon>Marasmius</taxon>
    </lineage>
</organism>
<sequence length="455" mass="51125">MMAAQNIHNGPGTQNNHNATDQNINYGDQINVGRDFVQNFTVRSSKHQSAASSLGLSLISVVAYKSLWGAVSGMGASHTAEQQFARGDCLKGTREGALEMIYEWATAKGKDHPICWLSGAAGVDKSAIAMTVAKSCEDDLRLVSSFFFFRSDPKRNNPSGLIPTIAHGLVSTTSFMRSPIQQRISEDPRILEAKLEDQFRDLTITPTLKRRKRRRVWSLFSELSITRKASNIVVIDGLDECSGEDTQLRILSAIQSAFQESPRFPLRFLISSRPESWIREAFAAEPLRQLSQFISLDEAFAPDRDIMQYYRHHFREIAKSSKYRDVHFPESWPSEEELETLVRRSCGQFVYAAIVIKFVTLAFTHPISQLRIILDNTSDHRAGTSPYHELDALYHVILDANPDRQSVVLILAAIFILPPHLDPRVYRTTPRTTFGWCGFDAASNVLSAQHPWLGG</sequence>
<evidence type="ECO:0000256" key="1">
    <source>
        <dbReference type="ARBA" id="ARBA00022737"/>
    </source>
</evidence>
<dbReference type="EMBL" id="JBBXMP010000006">
    <property type="protein sequence ID" value="KAL0070381.1"/>
    <property type="molecule type" value="Genomic_DNA"/>
</dbReference>
<dbReference type="Gene3D" id="3.40.50.300">
    <property type="entry name" value="P-loop containing nucleotide triphosphate hydrolases"/>
    <property type="match status" value="1"/>
</dbReference>
<dbReference type="InterPro" id="IPR027417">
    <property type="entry name" value="P-loop_NTPase"/>
</dbReference>
<evidence type="ECO:0000259" key="3">
    <source>
        <dbReference type="Pfam" id="PF24883"/>
    </source>
</evidence>
<protein>
    <recommendedName>
        <fullName evidence="3">Nephrocystin 3-like N-terminal domain-containing protein</fullName>
    </recommendedName>
</protein>
<name>A0ABR3AAI9_9AGAR</name>
<evidence type="ECO:0000313" key="4">
    <source>
        <dbReference type="EMBL" id="KAL0070381.1"/>
    </source>
</evidence>
<gene>
    <name evidence="4" type="ORF">AAF712_002212</name>
</gene>
<comment type="caution">
    <text evidence="4">The sequence shown here is derived from an EMBL/GenBank/DDBJ whole genome shotgun (WGS) entry which is preliminary data.</text>
</comment>
<evidence type="ECO:0000313" key="5">
    <source>
        <dbReference type="Proteomes" id="UP001437256"/>
    </source>
</evidence>
<dbReference type="Pfam" id="PF24883">
    <property type="entry name" value="NPHP3_N"/>
    <property type="match status" value="1"/>
</dbReference>
<evidence type="ECO:0000256" key="2">
    <source>
        <dbReference type="SAM" id="MobiDB-lite"/>
    </source>
</evidence>
<dbReference type="PANTHER" id="PTHR10039">
    <property type="entry name" value="AMELOGENIN"/>
    <property type="match status" value="1"/>
</dbReference>
<dbReference type="SUPFAM" id="SSF52540">
    <property type="entry name" value="P-loop containing nucleoside triphosphate hydrolases"/>
    <property type="match status" value="1"/>
</dbReference>
<dbReference type="InterPro" id="IPR056884">
    <property type="entry name" value="NPHP3-like_N"/>
</dbReference>
<reference evidence="4 5" key="1">
    <citation type="submission" date="2024-05" db="EMBL/GenBank/DDBJ databases">
        <title>A draft genome resource for the thread blight pathogen Marasmius tenuissimus strain MS-2.</title>
        <authorList>
            <person name="Yulfo-Soto G.E."/>
            <person name="Baruah I.K."/>
            <person name="Amoako-Attah I."/>
            <person name="Bukari Y."/>
            <person name="Meinhardt L.W."/>
            <person name="Bailey B.A."/>
            <person name="Cohen S.P."/>
        </authorList>
    </citation>
    <scope>NUCLEOTIDE SEQUENCE [LARGE SCALE GENOMIC DNA]</scope>
    <source>
        <strain evidence="4 5">MS-2</strain>
    </source>
</reference>